<reference evidence="2 3" key="1">
    <citation type="submission" date="2022-05" db="EMBL/GenBank/DDBJ databases">
        <authorList>
            <consortium name="Genoscope - CEA"/>
            <person name="William W."/>
        </authorList>
    </citation>
    <scope>NUCLEOTIDE SEQUENCE [LARGE SCALE GENOMIC DNA]</scope>
</reference>
<protein>
    <recommendedName>
        <fullName evidence="4">RRM domain-containing protein</fullName>
    </recommendedName>
</protein>
<dbReference type="Gene3D" id="3.30.70.330">
    <property type="match status" value="1"/>
</dbReference>
<accession>A0ABN8LN93</accession>
<dbReference type="Proteomes" id="UP001159427">
    <property type="component" value="Unassembled WGS sequence"/>
</dbReference>
<feature type="compositionally biased region" description="Basic and acidic residues" evidence="1">
    <location>
        <begin position="50"/>
        <end position="66"/>
    </location>
</feature>
<keyword evidence="3" id="KW-1185">Reference proteome</keyword>
<comment type="caution">
    <text evidence="2">The sequence shown here is derived from an EMBL/GenBank/DDBJ whole genome shotgun (WGS) entry which is preliminary data.</text>
</comment>
<evidence type="ECO:0008006" key="4">
    <source>
        <dbReference type="Google" id="ProtNLM"/>
    </source>
</evidence>
<feature type="region of interest" description="Disordered" evidence="1">
    <location>
        <begin position="50"/>
        <end position="77"/>
    </location>
</feature>
<proteinExistence type="predicted"/>
<dbReference type="InterPro" id="IPR027827">
    <property type="entry name" value="Tex56"/>
</dbReference>
<evidence type="ECO:0000313" key="2">
    <source>
        <dbReference type="EMBL" id="CAH3017004.1"/>
    </source>
</evidence>
<feature type="compositionally biased region" description="Basic and acidic residues" evidence="1">
    <location>
        <begin position="225"/>
        <end position="238"/>
    </location>
</feature>
<sequence length="262" mass="30035">MSLSLTHVITVVPLRKPREKLWLKRSCVKEKANQITQVLEKFEKVDDNRDDSLLRPRRNSKNESDNRPPVSNLKGVSRESPGLLRALELYSPNNPTAAKWRSALRPLSIYQQSLLEKSVRDYTRLYSVQHTPPQTTLSVRWRNHGTVPCYTEESLQRVFGHFGSVRKISFQSECSAHVVLENAESACAALSLSNLGFPGCPLHMRWLPEEHKRLLWKKKDAVPKPMKEMKMSGRDTARKKSHGKRSRFQAPQALTRPSQICT</sequence>
<name>A0ABN8LN93_9CNID</name>
<gene>
    <name evidence="2" type="ORF">PEVE_00034381</name>
</gene>
<feature type="region of interest" description="Disordered" evidence="1">
    <location>
        <begin position="225"/>
        <end position="262"/>
    </location>
</feature>
<dbReference type="InterPro" id="IPR012677">
    <property type="entry name" value="Nucleotide-bd_a/b_plait_sf"/>
</dbReference>
<dbReference type="EMBL" id="CALNXI010000052">
    <property type="protein sequence ID" value="CAH3017004.1"/>
    <property type="molecule type" value="Genomic_DNA"/>
</dbReference>
<dbReference type="InterPro" id="IPR035979">
    <property type="entry name" value="RBD_domain_sf"/>
</dbReference>
<evidence type="ECO:0000256" key="1">
    <source>
        <dbReference type="SAM" id="MobiDB-lite"/>
    </source>
</evidence>
<evidence type="ECO:0000313" key="3">
    <source>
        <dbReference type="Proteomes" id="UP001159427"/>
    </source>
</evidence>
<organism evidence="2 3">
    <name type="scientific">Porites evermanni</name>
    <dbReference type="NCBI Taxonomy" id="104178"/>
    <lineage>
        <taxon>Eukaryota</taxon>
        <taxon>Metazoa</taxon>
        <taxon>Cnidaria</taxon>
        <taxon>Anthozoa</taxon>
        <taxon>Hexacorallia</taxon>
        <taxon>Scleractinia</taxon>
        <taxon>Fungiina</taxon>
        <taxon>Poritidae</taxon>
        <taxon>Porites</taxon>
    </lineage>
</organism>
<dbReference type="SUPFAM" id="SSF54928">
    <property type="entry name" value="RNA-binding domain, RBD"/>
    <property type="match status" value="1"/>
</dbReference>
<dbReference type="Pfam" id="PF15023">
    <property type="entry name" value="DUF4523"/>
    <property type="match status" value="1"/>
</dbReference>